<dbReference type="Gene3D" id="3.40.30.10">
    <property type="entry name" value="Glutaredoxin"/>
    <property type="match status" value="1"/>
</dbReference>
<evidence type="ECO:0000256" key="2">
    <source>
        <dbReference type="ARBA" id="ARBA00022559"/>
    </source>
</evidence>
<dbReference type="RefSeq" id="WP_116919767.1">
    <property type="nucleotide sequence ID" value="NZ_QEKQ01000010.1"/>
</dbReference>
<dbReference type="InterPro" id="IPR019479">
    <property type="entry name" value="Peroxiredoxin_C"/>
</dbReference>
<evidence type="ECO:0000256" key="5">
    <source>
        <dbReference type="ARBA" id="ARBA00023284"/>
    </source>
</evidence>
<dbReference type="InterPro" id="IPR045020">
    <property type="entry name" value="PRX_1cys"/>
</dbReference>
<dbReference type="InterPro" id="IPR050217">
    <property type="entry name" value="Peroxiredoxin"/>
</dbReference>
<dbReference type="CDD" id="cd03016">
    <property type="entry name" value="PRX_1cys"/>
    <property type="match status" value="1"/>
</dbReference>
<dbReference type="OrthoDB" id="9812811at2"/>
<reference evidence="11 12" key="1">
    <citation type="submission" date="2018-04" db="EMBL/GenBank/DDBJ databases">
        <title>Genomic Encyclopedia of Type Strains, Phase IV (KMG-IV): sequencing the most valuable type-strain genomes for metagenomic binning, comparative biology and taxonomic classification.</title>
        <authorList>
            <person name="Goeker M."/>
        </authorList>
    </citation>
    <scope>NUCLEOTIDE SEQUENCE [LARGE SCALE GENOMIC DNA]</scope>
    <source>
        <strain evidence="11 12">DSM 28688</strain>
    </source>
</reference>
<feature type="domain" description="Thioredoxin" evidence="10">
    <location>
        <begin position="3"/>
        <end position="159"/>
    </location>
</feature>
<dbReference type="Proteomes" id="UP000245887">
    <property type="component" value="Unassembled WGS sequence"/>
</dbReference>
<evidence type="ECO:0000256" key="7">
    <source>
        <dbReference type="ARBA" id="ARBA00032824"/>
    </source>
</evidence>
<accession>A0A2U1CTG1</accession>
<evidence type="ECO:0000259" key="10">
    <source>
        <dbReference type="PROSITE" id="PS51352"/>
    </source>
</evidence>
<dbReference type="EMBL" id="QEKQ01000010">
    <property type="protein sequence ID" value="PVY70026.1"/>
    <property type="molecule type" value="Genomic_DNA"/>
</dbReference>
<evidence type="ECO:0000256" key="1">
    <source>
        <dbReference type="ARBA" id="ARBA00009796"/>
    </source>
</evidence>
<dbReference type="Gene3D" id="3.30.1020.10">
    <property type="entry name" value="Antioxidant, Horf6, Chain A, domain2"/>
    <property type="match status" value="1"/>
</dbReference>
<dbReference type="InterPro" id="IPR013766">
    <property type="entry name" value="Thioredoxin_domain"/>
</dbReference>
<keyword evidence="3" id="KW-0049">Antioxidant</keyword>
<keyword evidence="4" id="KW-0560">Oxidoreductase</keyword>
<evidence type="ECO:0000256" key="8">
    <source>
        <dbReference type="ARBA" id="ARBA00037420"/>
    </source>
</evidence>
<dbReference type="GO" id="GO:0006979">
    <property type="term" value="P:response to oxidative stress"/>
    <property type="evidence" value="ECO:0007669"/>
    <property type="project" value="TreeGrafter"/>
</dbReference>
<evidence type="ECO:0000313" key="11">
    <source>
        <dbReference type="EMBL" id="PVY70026.1"/>
    </source>
</evidence>
<evidence type="ECO:0000256" key="3">
    <source>
        <dbReference type="ARBA" id="ARBA00022862"/>
    </source>
</evidence>
<feature type="active site" description="Cysteine sulfenic acid (-SOH) intermediate; for peroxidase activity" evidence="9">
    <location>
        <position position="45"/>
    </location>
</feature>
<organism evidence="11 12">
    <name type="scientific">Tamilnaduibacter salinus</name>
    <dbReference type="NCBI Taxonomy" id="1484056"/>
    <lineage>
        <taxon>Bacteria</taxon>
        <taxon>Pseudomonadati</taxon>
        <taxon>Pseudomonadota</taxon>
        <taxon>Gammaproteobacteria</taxon>
        <taxon>Pseudomonadales</taxon>
        <taxon>Marinobacteraceae</taxon>
        <taxon>Tamilnaduibacter</taxon>
    </lineage>
</organism>
<dbReference type="FunFam" id="3.40.30.10:FF:000011">
    <property type="entry name" value="Peroxiredoxin PRX1"/>
    <property type="match status" value="1"/>
</dbReference>
<comment type="similarity">
    <text evidence="1">Belongs to the peroxiredoxin family. AhpC/Prx1 subfamily.</text>
</comment>
<dbReference type="PIRSF" id="PIRSF000239">
    <property type="entry name" value="AHPC"/>
    <property type="match status" value="1"/>
</dbReference>
<dbReference type="PANTHER" id="PTHR10681:SF128">
    <property type="entry name" value="THIOREDOXIN-DEPENDENT PEROXIDE REDUCTASE, MITOCHONDRIAL"/>
    <property type="match status" value="1"/>
</dbReference>
<dbReference type="InterPro" id="IPR036249">
    <property type="entry name" value="Thioredoxin-like_sf"/>
</dbReference>
<dbReference type="Pfam" id="PF00578">
    <property type="entry name" value="AhpC-TSA"/>
    <property type="match status" value="1"/>
</dbReference>
<dbReference type="GO" id="GO:0008379">
    <property type="term" value="F:thioredoxin peroxidase activity"/>
    <property type="evidence" value="ECO:0007669"/>
    <property type="project" value="TreeGrafter"/>
</dbReference>
<sequence length="208" mass="23371">MTIRLGETAPDFKVASTSGEISLHEWAGDSWVFFFSHPADFTPVCTTEMGRTAQLAEEFAKRNVKPLGLSTDTVEEHNKWIEDVNDTQGCDLQFPIVADADHKISELYEMIHPGESETAAVRSVFIIDPDKKVRLTLTYPMAVGRNFDEILRVIDALQMADDKNCALPADWRMGGDVIIPPSVSDEDAKEMFPNGWVEHRPYLRTTKV</sequence>
<dbReference type="GO" id="GO:0033554">
    <property type="term" value="P:cellular response to stress"/>
    <property type="evidence" value="ECO:0007669"/>
    <property type="project" value="TreeGrafter"/>
</dbReference>
<comment type="caution">
    <text evidence="11">The sequence shown here is derived from an EMBL/GenBank/DDBJ whole genome shotgun (WGS) entry which is preliminary data.</text>
</comment>
<dbReference type="Pfam" id="PF10417">
    <property type="entry name" value="1-cysPrx_C"/>
    <property type="match status" value="1"/>
</dbReference>
<dbReference type="InterPro" id="IPR024706">
    <property type="entry name" value="Peroxiredoxin_AhpC-typ"/>
</dbReference>
<comment type="similarity">
    <text evidence="6">Belongs to the peroxiredoxin family. Prx6 subfamily.</text>
</comment>
<dbReference type="AlphaFoldDB" id="A0A2U1CTG1"/>
<comment type="function">
    <text evidence="8">Thiol-specific peroxidase that catalyzes the reduction of hydrogen peroxide and organic hydroperoxides to water and alcohols, respectively. Plays a role in cell protection against oxidative stress by detoxifying peroxides.</text>
</comment>
<dbReference type="GO" id="GO:0005829">
    <property type="term" value="C:cytosol"/>
    <property type="evidence" value="ECO:0007669"/>
    <property type="project" value="TreeGrafter"/>
</dbReference>
<evidence type="ECO:0000256" key="9">
    <source>
        <dbReference type="PIRSR" id="PIRSR000239-1"/>
    </source>
</evidence>
<dbReference type="PROSITE" id="PS51352">
    <property type="entry name" value="THIOREDOXIN_2"/>
    <property type="match status" value="1"/>
</dbReference>
<proteinExistence type="inferred from homology"/>
<dbReference type="NCBIfam" id="NF009668">
    <property type="entry name" value="PRK13189.1"/>
    <property type="match status" value="1"/>
</dbReference>
<keyword evidence="5" id="KW-0676">Redox-active center</keyword>
<name>A0A2U1CTG1_9GAMM</name>
<dbReference type="InterPro" id="IPR000866">
    <property type="entry name" value="AhpC/TSA"/>
</dbReference>
<keyword evidence="2" id="KW-0575">Peroxidase</keyword>
<gene>
    <name evidence="11" type="ORF">C8D92_11056</name>
</gene>
<evidence type="ECO:0000256" key="4">
    <source>
        <dbReference type="ARBA" id="ARBA00023002"/>
    </source>
</evidence>
<dbReference type="GO" id="GO:0045454">
    <property type="term" value="P:cell redox homeostasis"/>
    <property type="evidence" value="ECO:0007669"/>
    <property type="project" value="TreeGrafter"/>
</dbReference>
<evidence type="ECO:0000313" key="12">
    <source>
        <dbReference type="Proteomes" id="UP000245887"/>
    </source>
</evidence>
<dbReference type="GO" id="GO:0042744">
    <property type="term" value="P:hydrogen peroxide catabolic process"/>
    <property type="evidence" value="ECO:0007669"/>
    <property type="project" value="TreeGrafter"/>
</dbReference>
<dbReference type="SUPFAM" id="SSF52833">
    <property type="entry name" value="Thioredoxin-like"/>
    <property type="match status" value="1"/>
</dbReference>
<evidence type="ECO:0000256" key="6">
    <source>
        <dbReference type="ARBA" id="ARBA00025719"/>
    </source>
</evidence>
<dbReference type="PANTHER" id="PTHR10681">
    <property type="entry name" value="THIOREDOXIN PEROXIDASE"/>
    <property type="match status" value="1"/>
</dbReference>
<protein>
    <recommendedName>
        <fullName evidence="7">Thioredoxin peroxidase</fullName>
    </recommendedName>
</protein>